<sequence length="64" mass="7344">MQMRLWRRVHRPDTRLHPRLHPLSQAEERSSFLAFLSGQAVEGILHLGSLAEILEQATKQTEVA</sequence>
<dbReference type="AlphaFoldDB" id="A0A0D9ZKZ1"/>
<accession>A0A0D9ZKZ1</accession>
<keyword evidence="2" id="KW-1185">Reference proteome</keyword>
<evidence type="ECO:0000313" key="2">
    <source>
        <dbReference type="Proteomes" id="UP000026961"/>
    </source>
</evidence>
<reference evidence="1" key="2">
    <citation type="submission" date="2018-05" db="EMBL/GenBank/DDBJ databases">
        <title>OgluRS3 (Oryza glumaepatula Reference Sequence Version 3).</title>
        <authorList>
            <person name="Zhang J."/>
            <person name="Kudrna D."/>
            <person name="Lee S."/>
            <person name="Talag J."/>
            <person name="Welchert J."/>
            <person name="Wing R.A."/>
        </authorList>
    </citation>
    <scope>NUCLEOTIDE SEQUENCE [LARGE SCALE GENOMIC DNA]</scope>
</reference>
<protein>
    <submittedName>
        <fullName evidence="1">Uncharacterized protein</fullName>
    </submittedName>
</protein>
<organism evidence="1">
    <name type="scientific">Oryza glumipatula</name>
    <dbReference type="NCBI Taxonomy" id="40148"/>
    <lineage>
        <taxon>Eukaryota</taxon>
        <taxon>Viridiplantae</taxon>
        <taxon>Streptophyta</taxon>
        <taxon>Embryophyta</taxon>
        <taxon>Tracheophyta</taxon>
        <taxon>Spermatophyta</taxon>
        <taxon>Magnoliopsida</taxon>
        <taxon>Liliopsida</taxon>
        <taxon>Poales</taxon>
        <taxon>Poaceae</taxon>
        <taxon>BOP clade</taxon>
        <taxon>Oryzoideae</taxon>
        <taxon>Oryzeae</taxon>
        <taxon>Oryzinae</taxon>
        <taxon>Oryza</taxon>
    </lineage>
</organism>
<dbReference type="Gramene" id="OGLUM04G12820.1">
    <property type="protein sequence ID" value="OGLUM04G12820.1"/>
    <property type="gene ID" value="OGLUM04G12820"/>
</dbReference>
<name>A0A0D9ZKZ1_9ORYZ</name>
<dbReference type="EnsemblPlants" id="OGLUM04G12820.1">
    <property type="protein sequence ID" value="OGLUM04G12820.1"/>
    <property type="gene ID" value="OGLUM04G12820"/>
</dbReference>
<reference evidence="1" key="1">
    <citation type="submission" date="2015-04" db="UniProtKB">
        <authorList>
            <consortium name="EnsemblPlants"/>
        </authorList>
    </citation>
    <scope>IDENTIFICATION</scope>
</reference>
<proteinExistence type="predicted"/>
<evidence type="ECO:0000313" key="1">
    <source>
        <dbReference type="EnsemblPlants" id="OGLUM04G12820.1"/>
    </source>
</evidence>
<dbReference type="HOGENOM" id="CLU_2871296_0_0_1"/>
<dbReference type="Proteomes" id="UP000026961">
    <property type="component" value="Chromosome 4"/>
</dbReference>